<keyword evidence="1" id="KW-0175">Coiled coil</keyword>
<feature type="compositionally biased region" description="Low complexity" evidence="2">
    <location>
        <begin position="266"/>
        <end position="300"/>
    </location>
</feature>
<dbReference type="AlphaFoldDB" id="A0A448XIR9"/>
<organism evidence="3 4">
    <name type="scientific">Protopolystoma xenopodis</name>
    <dbReference type="NCBI Taxonomy" id="117903"/>
    <lineage>
        <taxon>Eukaryota</taxon>
        <taxon>Metazoa</taxon>
        <taxon>Spiralia</taxon>
        <taxon>Lophotrochozoa</taxon>
        <taxon>Platyhelminthes</taxon>
        <taxon>Monogenea</taxon>
        <taxon>Polyopisthocotylea</taxon>
        <taxon>Polystomatidea</taxon>
        <taxon>Polystomatidae</taxon>
        <taxon>Protopolystoma</taxon>
    </lineage>
</organism>
<evidence type="ECO:0000256" key="1">
    <source>
        <dbReference type="SAM" id="Coils"/>
    </source>
</evidence>
<dbReference type="EMBL" id="CAAALY010255631">
    <property type="protein sequence ID" value="VEL37666.1"/>
    <property type="molecule type" value="Genomic_DNA"/>
</dbReference>
<dbReference type="Proteomes" id="UP000784294">
    <property type="component" value="Unassembled WGS sequence"/>
</dbReference>
<gene>
    <name evidence="3" type="ORF">PXEA_LOCUS31106</name>
</gene>
<dbReference type="OrthoDB" id="6285771at2759"/>
<keyword evidence="4" id="KW-1185">Reference proteome</keyword>
<feature type="region of interest" description="Disordered" evidence="2">
    <location>
        <begin position="222"/>
        <end position="251"/>
    </location>
</feature>
<sequence length="424" mass="46116">MSWLAGLTSRAESLLNNLDNSTAAALQTVTNEHFNNWYTAQPAVFRDAIATDNIDGSIVLEHQSPFPHTEPSDFMKPLQLNCLLYGESHRSVRDGSFSTNSFSKKSDSIPMLSSTQRPDSSQEIDLFGFLNNSEPSSFNRTGFPGLVADFASTVSSSSPAQVSSAVYALPVSTNSTVVSGIEYPSVASAQALLPSRSLLLTSSQNHHSSEDMAKLSIQELGHEETDTDTGYADSRTCDYPPPRPFDTPGTHLGSFEASLFLQTPKSHSSNNRHSHSDSACSHSCNPSSDSSSSSASLPADSYMPVHYHQKSQPLHSTEPHVSPPLYQPLASSVIDCVQTPDASQAYPSIKLTCASSNHITTNLTTDLAMENKVLRSEVSSLNQEVSSLLRRNRRADEETKRLKDQVQPSYLHTYTLCTPVVLLL</sequence>
<evidence type="ECO:0000256" key="2">
    <source>
        <dbReference type="SAM" id="MobiDB-lite"/>
    </source>
</evidence>
<evidence type="ECO:0000313" key="3">
    <source>
        <dbReference type="EMBL" id="VEL37666.1"/>
    </source>
</evidence>
<evidence type="ECO:0008006" key="5">
    <source>
        <dbReference type="Google" id="ProtNLM"/>
    </source>
</evidence>
<protein>
    <recommendedName>
        <fullName evidence="5">Golgin-84</fullName>
    </recommendedName>
</protein>
<accession>A0A448XIR9</accession>
<feature type="region of interest" description="Disordered" evidence="2">
    <location>
        <begin position="263"/>
        <end position="300"/>
    </location>
</feature>
<reference evidence="3" key="1">
    <citation type="submission" date="2018-11" db="EMBL/GenBank/DDBJ databases">
        <authorList>
            <consortium name="Pathogen Informatics"/>
        </authorList>
    </citation>
    <scope>NUCLEOTIDE SEQUENCE</scope>
</reference>
<comment type="caution">
    <text evidence="3">The sequence shown here is derived from an EMBL/GenBank/DDBJ whole genome shotgun (WGS) entry which is preliminary data.</text>
</comment>
<name>A0A448XIR9_9PLAT</name>
<proteinExistence type="predicted"/>
<feature type="coiled-coil region" evidence="1">
    <location>
        <begin position="371"/>
        <end position="405"/>
    </location>
</feature>
<evidence type="ECO:0000313" key="4">
    <source>
        <dbReference type="Proteomes" id="UP000784294"/>
    </source>
</evidence>